<keyword evidence="2" id="KW-1185">Reference proteome</keyword>
<proteinExistence type="predicted"/>
<evidence type="ECO:0000313" key="1">
    <source>
        <dbReference type="EMBL" id="KOH44281.1"/>
    </source>
</evidence>
<dbReference type="Proteomes" id="UP000036958">
    <property type="component" value="Unassembled WGS sequence"/>
</dbReference>
<gene>
    <name evidence="1" type="ORF">NC99_28990</name>
</gene>
<protein>
    <submittedName>
        <fullName evidence="1">Uncharacterized protein</fullName>
    </submittedName>
</protein>
<dbReference type="AlphaFoldDB" id="A0A0L8V763"/>
<sequence>MFKGGIFLVAFSLCGHVLKYKLIDLQILFERYFSEKRILKV</sequence>
<organism evidence="1 2">
    <name type="scientific">Sunxiuqinia dokdonensis</name>
    <dbReference type="NCBI Taxonomy" id="1409788"/>
    <lineage>
        <taxon>Bacteria</taxon>
        <taxon>Pseudomonadati</taxon>
        <taxon>Bacteroidota</taxon>
        <taxon>Bacteroidia</taxon>
        <taxon>Marinilabiliales</taxon>
        <taxon>Prolixibacteraceae</taxon>
        <taxon>Sunxiuqinia</taxon>
    </lineage>
</organism>
<evidence type="ECO:0000313" key="2">
    <source>
        <dbReference type="Proteomes" id="UP000036958"/>
    </source>
</evidence>
<dbReference type="EMBL" id="LGIA01000166">
    <property type="protein sequence ID" value="KOH44281.1"/>
    <property type="molecule type" value="Genomic_DNA"/>
</dbReference>
<reference evidence="2" key="1">
    <citation type="submission" date="2015-07" db="EMBL/GenBank/DDBJ databases">
        <title>Genome sequencing of Sunxiuqinia dokdonensis strain SK.</title>
        <authorList>
            <person name="Ahn S."/>
            <person name="Kim B.-C."/>
        </authorList>
    </citation>
    <scope>NUCLEOTIDE SEQUENCE [LARGE SCALE GENOMIC DNA]</scope>
    <source>
        <strain evidence="2">SK</strain>
    </source>
</reference>
<comment type="caution">
    <text evidence="1">The sequence shown here is derived from an EMBL/GenBank/DDBJ whole genome shotgun (WGS) entry which is preliminary data.</text>
</comment>
<name>A0A0L8V763_9BACT</name>
<accession>A0A0L8V763</accession>